<protein>
    <submittedName>
        <fullName evidence="1">Uncharacterized protein</fullName>
    </submittedName>
</protein>
<evidence type="ECO:0000313" key="2">
    <source>
        <dbReference type="Proteomes" id="UP000831113"/>
    </source>
</evidence>
<organism evidence="1 2">
    <name type="scientific">Hymenobacter tibetensis</name>
    <dbReference type="NCBI Taxonomy" id="497967"/>
    <lineage>
        <taxon>Bacteria</taxon>
        <taxon>Pseudomonadati</taxon>
        <taxon>Bacteroidota</taxon>
        <taxon>Cytophagia</taxon>
        <taxon>Cytophagales</taxon>
        <taxon>Hymenobacteraceae</taxon>
        <taxon>Hymenobacter</taxon>
    </lineage>
</organism>
<dbReference type="RefSeq" id="WP_243796250.1">
    <property type="nucleotide sequence ID" value="NZ_CP094669.1"/>
</dbReference>
<reference evidence="1 2" key="1">
    <citation type="submission" date="2022-03" db="EMBL/GenBank/DDBJ databases">
        <title>Hymenobactersp. isolated from the air.</title>
        <authorList>
            <person name="Won M."/>
            <person name="Kwon S.-W."/>
        </authorList>
    </citation>
    <scope>NUCLEOTIDE SEQUENCE [LARGE SCALE GENOMIC DNA]</scope>
    <source>
        <strain evidence="1 2">KACC 21982</strain>
    </source>
</reference>
<accession>A0ABY4CU97</accession>
<evidence type="ECO:0000313" key="1">
    <source>
        <dbReference type="EMBL" id="UOG73612.1"/>
    </source>
</evidence>
<name>A0ABY4CU97_9BACT</name>
<gene>
    <name evidence="1" type="ORF">MTX78_15945</name>
</gene>
<dbReference type="Proteomes" id="UP000831113">
    <property type="component" value="Chromosome"/>
</dbReference>
<proteinExistence type="predicted"/>
<sequence>MKHQVLFGIKCSYKDEKNILKAIKGYLAQFNRTTSTVNKGSMLDARLPYRIKQFHWNLNKEKGTWFELFPNQDLDNKYFSENHKECAWLALALFHYDFQGYDEKESEKFIVAMLDSTGFAYEILLETDNKERIKGDAAS</sequence>
<dbReference type="EMBL" id="CP094669">
    <property type="protein sequence ID" value="UOG73612.1"/>
    <property type="molecule type" value="Genomic_DNA"/>
</dbReference>
<keyword evidence="2" id="KW-1185">Reference proteome</keyword>